<comment type="caution">
    <text evidence="2">The sequence shown here is derived from an EMBL/GenBank/DDBJ whole genome shotgun (WGS) entry which is preliminary data.</text>
</comment>
<dbReference type="EMBL" id="JAHYBX010000003">
    <property type="protein sequence ID" value="MCA1856618.1"/>
    <property type="molecule type" value="Genomic_DNA"/>
</dbReference>
<feature type="transmembrane region" description="Helical" evidence="1">
    <location>
        <begin position="27"/>
        <end position="47"/>
    </location>
</feature>
<evidence type="ECO:0000313" key="2">
    <source>
        <dbReference type="EMBL" id="MCA1856618.1"/>
    </source>
</evidence>
<accession>A0ABS7YB51</accession>
<evidence type="ECO:0008006" key="4">
    <source>
        <dbReference type="Google" id="ProtNLM"/>
    </source>
</evidence>
<dbReference type="Proteomes" id="UP001198602">
    <property type="component" value="Unassembled WGS sequence"/>
</dbReference>
<keyword evidence="1" id="KW-0812">Transmembrane</keyword>
<sequence>MHSPPTQSTPTTPAPLHIRCQHPKEPLALVLSCAAFGVLAMASAKLVNDPKGFSWFTAWVIVLMGTALAALVYRNLCVRDTLYLYRDRPEDWAEGSEEMLVLEAGCVRTLRVCPVPEPTSSEGKFAALGVGPGLIEIGTADGCYRFGAGLDENGARTVAGRIAAYCGLQEAGPQWKLPGA</sequence>
<reference evidence="2 3" key="1">
    <citation type="submission" date="2021-07" db="EMBL/GenBank/DDBJ databases">
        <title>Characterization of Violacein-producing bacteria and related species.</title>
        <authorList>
            <person name="Wilson H.S."/>
            <person name="De Leon M.E."/>
        </authorList>
    </citation>
    <scope>NUCLEOTIDE SEQUENCE [LARGE SCALE GENOMIC DNA]</scope>
    <source>
        <strain evidence="2 3">HSC-2F05</strain>
    </source>
</reference>
<dbReference type="RefSeq" id="WP_225238881.1">
    <property type="nucleotide sequence ID" value="NZ_JAHYBX010000003.1"/>
</dbReference>
<organism evidence="2 3">
    <name type="scientific">Massilia hydrophila</name>
    <dbReference type="NCBI Taxonomy" id="3044279"/>
    <lineage>
        <taxon>Bacteria</taxon>
        <taxon>Pseudomonadati</taxon>
        <taxon>Pseudomonadota</taxon>
        <taxon>Betaproteobacteria</taxon>
        <taxon>Burkholderiales</taxon>
        <taxon>Oxalobacteraceae</taxon>
        <taxon>Telluria group</taxon>
        <taxon>Massilia</taxon>
    </lineage>
</organism>
<evidence type="ECO:0000313" key="3">
    <source>
        <dbReference type="Proteomes" id="UP001198602"/>
    </source>
</evidence>
<keyword evidence="3" id="KW-1185">Reference proteome</keyword>
<keyword evidence="1" id="KW-1133">Transmembrane helix</keyword>
<protein>
    <recommendedName>
        <fullName evidence="4">DUF2244 domain-containing protein</fullName>
    </recommendedName>
</protein>
<proteinExistence type="predicted"/>
<keyword evidence="1" id="KW-0472">Membrane</keyword>
<name>A0ABS7YB51_9BURK</name>
<evidence type="ECO:0000256" key="1">
    <source>
        <dbReference type="SAM" id="Phobius"/>
    </source>
</evidence>
<gene>
    <name evidence="2" type="ORF">LE190_11890</name>
</gene>
<feature type="transmembrane region" description="Helical" evidence="1">
    <location>
        <begin position="53"/>
        <end position="73"/>
    </location>
</feature>